<reference evidence="1" key="1">
    <citation type="submission" date="2021-02" db="EMBL/GenBank/DDBJ databases">
        <authorList>
            <consortium name="DOE Joint Genome Institute"/>
            <person name="Ahrendt S."/>
            <person name="Looney B.P."/>
            <person name="Miyauchi S."/>
            <person name="Morin E."/>
            <person name="Drula E."/>
            <person name="Courty P.E."/>
            <person name="Chicoki N."/>
            <person name="Fauchery L."/>
            <person name="Kohler A."/>
            <person name="Kuo A."/>
            <person name="Labutti K."/>
            <person name="Pangilinan J."/>
            <person name="Lipzen A."/>
            <person name="Riley R."/>
            <person name="Andreopoulos W."/>
            <person name="He G."/>
            <person name="Johnson J."/>
            <person name="Barry K.W."/>
            <person name="Grigoriev I.V."/>
            <person name="Nagy L."/>
            <person name="Hibbett D."/>
            <person name="Henrissat B."/>
            <person name="Matheny P.B."/>
            <person name="Labbe J."/>
            <person name="Martin F."/>
        </authorList>
    </citation>
    <scope>NUCLEOTIDE SEQUENCE</scope>
    <source>
        <strain evidence="1">FP105234-sp</strain>
    </source>
</reference>
<protein>
    <submittedName>
        <fullName evidence="1">Uncharacterized protein</fullName>
    </submittedName>
</protein>
<reference evidence="1" key="2">
    <citation type="journal article" date="2022" name="New Phytol.">
        <title>Evolutionary transition to the ectomycorrhizal habit in the genomes of a hyperdiverse lineage of mushroom-forming fungi.</title>
        <authorList>
            <person name="Looney B."/>
            <person name="Miyauchi S."/>
            <person name="Morin E."/>
            <person name="Drula E."/>
            <person name="Courty P.E."/>
            <person name="Kohler A."/>
            <person name="Kuo A."/>
            <person name="LaButti K."/>
            <person name="Pangilinan J."/>
            <person name="Lipzen A."/>
            <person name="Riley R."/>
            <person name="Andreopoulos W."/>
            <person name="He G."/>
            <person name="Johnson J."/>
            <person name="Nolan M."/>
            <person name="Tritt A."/>
            <person name="Barry K.W."/>
            <person name="Grigoriev I.V."/>
            <person name="Nagy L.G."/>
            <person name="Hibbett D."/>
            <person name="Henrissat B."/>
            <person name="Matheny P.B."/>
            <person name="Labbe J."/>
            <person name="Martin F.M."/>
        </authorList>
    </citation>
    <scope>NUCLEOTIDE SEQUENCE</scope>
    <source>
        <strain evidence="1">FP105234-sp</strain>
    </source>
</reference>
<name>A0ACB8R7K9_9AGAM</name>
<comment type="caution">
    <text evidence="1">The sequence shown here is derived from an EMBL/GenBank/DDBJ whole genome shotgun (WGS) entry which is preliminary data.</text>
</comment>
<dbReference type="EMBL" id="MU276251">
    <property type="protein sequence ID" value="KAI0039887.1"/>
    <property type="molecule type" value="Genomic_DNA"/>
</dbReference>
<gene>
    <name evidence="1" type="ORF">FA95DRAFT_1566852</name>
</gene>
<accession>A0ACB8R7K9</accession>
<sequence length="174" mass="19400">MRLPGAGGFGMCMLAARDRIRSLESAIIFLVLHIYVLSVLPTAAAWVPRPPASTAASSASHAARAQVRHPPPSHRQRARLSSPTSTSSRPRLSGRADRDRRCVRPRGAFSRSPRINTDYASPAHVSRQRPNENKVVAFSLPLPPIHPSTLRMQCVTYIWRGTTLWVRMRPPIRR</sequence>
<evidence type="ECO:0000313" key="2">
    <source>
        <dbReference type="Proteomes" id="UP000814033"/>
    </source>
</evidence>
<organism evidence="1 2">
    <name type="scientific">Auriscalpium vulgare</name>
    <dbReference type="NCBI Taxonomy" id="40419"/>
    <lineage>
        <taxon>Eukaryota</taxon>
        <taxon>Fungi</taxon>
        <taxon>Dikarya</taxon>
        <taxon>Basidiomycota</taxon>
        <taxon>Agaricomycotina</taxon>
        <taxon>Agaricomycetes</taxon>
        <taxon>Russulales</taxon>
        <taxon>Auriscalpiaceae</taxon>
        <taxon>Auriscalpium</taxon>
    </lineage>
</organism>
<evidence type="ECO:0000313" key="1">
    <source>
        <dbReference type="EMBL" id="KAI0039887.1"/>
    </source>
</evidence>
<keyword evidence="2" id="KW-1185">Reference proteome</keyword>
<proteinExistence type="predicted"/>
<dbReference type="Proteomes" id="UP000814033">
    <property type="component" value="Unassembled WGS sequence"/>
</dbReference>